<feature type="region of interest" description="Disordered" evidence="1">
    <location>
        <begin position="61"/>
        <end position="146"/>
    </location>
</feature>
<proteinExistence type="predicted"/>
<dbReference type="EMBL" id="GBRH01204661">
    <property type="protein sequence ID" value="JAD93234.1"/>
    <property type="molecule type" value="Transcribed_RNA"/>
</dbReference>
<name>A0A0A9DXF6_ARUDO</name>
<organism evidence="2">
    <name type="scientific">Arundo donax</name>
    <name type="common">Giant reed</name>
    <name type="synonym">Donax arundinaceus</name>
    <dbReference type="NCBI Taxonomy" id="35708"/>
    <lineage>
        <taxon>Eukaryota</taxon>
        <taxon>Viridiplantae</taxon>
        <taxon>Streptophyta</taxon>
        <taxon>Embryophyta</taxon>
        <taxon>Tracheophyta</taxon>
        <taxon>Spermatophyta</taxon>
        <taxon>Magnoliopsida</taxon>
        <taxon>Liliopsida</taxon>
        <taxon>Poales</taxon>
        <taxon>Poaceae</taxon>
        <taxon>PACMAD clade</taxon>
        <taxon>Arundinoideae</taxon>
        <taxon>Arundineae</taxon>
        <taxon>Arundo</taxon>
    </lineage>
</organism>
<accession>A0A0A9DXF6</accession>
<dbReference type="AlphaFoldDB" id="A0A0A9DXF6"/>
<protein>
    <submittedName>
        <fullName evidence="2">Uncharacterized protein</fullName>
    </submittedName>
</protein>
<sequence>MIPRVHDGEHLNSDRIASGPSAAIWGGWWYSTPAACACNLVLATSRGLTMTAEMKAAPAAESARSAIPSSWSARAAGAAGPEEEEGDGEEPWCDGAAPPERSTREAAAVIQVGSEPLEQPTMAPLHGNPSRLDRGGGRRGGAAAASLSLSLSLSKRRRRLLE</sequence>
<evidence type="ECO:0000313" key="2">
    <source>
        <dbReference type="EMBL" id="JAD93234.1"/>
    </source>
</evidence>
<reference evidence="2" key="2">
    <citation type="journal article" date="2015" name="Data Brief">
        <title>Shoot transcriptome of the giant reed, Arundo donax.</title>
        <authorList>
            <person name="Barrero R.A."/>
            <person name="Guerrero F.D."/>
            <person name="Moolhuijzen P."/>
            <person name="Goolsby J.A."/>
            <person name="Tidwell J."/>
            <person name="Bellgard S.E."/>
            <person name="Bellgard M.I."/>
        </authorList>
    </citation>
    <scope>NUCLEOTIDE SEQUENCE</scope>
    <source>
        <tissue evidence="2">Shoot tissue taken approximately 20 cm above the soil surface</tissue>
    </source>
</reference>
<feature type="compositionally biased region" description="Acidic residues" evidence="1">
    <location>
        <begin position="81"/>
        <end position="92"/>
    </location>
</feature>
<evidence type="ECO:0000256" key="1">
    <source>
        <dbReference type="SAM" id="MobiDB-lite"/>
    </source>
</evidence>
<reference evidence="2" key="1">
    <citation type="submission" date="2014-09" db="EMBL/GenBank/DDBJ databases">
        <authorList>
            <person name="Magalhaes I.L.F."/>
            <person name="Oliveira U."/>
            <person name="Santos F.R."/>
            <person name="Vidigal T.H.D.A."/>
            <person name="Brescovit A.D."/>
            <person name="Santos A.J."/>
        </authorList>
    </citation>
    <scope>NUCLEOTIDE SEQUENCE</scope>
    <source>
        <tissue evidence="2">Shoot tissue taken approximately 20 cm above the soil surface</tissue>
    </source>
</reference>
<feature type="compositionally biased region" description="Low complexity" evidence="1">
    <location>
        <begin position="61"/>
        <end position="80"/>
    </location>
</feature>